<gene>
    <name evidence="1" type="ORF">OHA22_19795</name>
</gene>
<dbReference type="AlphaFoldDB" id="A0AAU1ZYX7"/>
<evidence type="ECO:0000313" key="1">
    <source>
        <dbReference type="EMBL" id="WTT17621.1"/>
    </source>
</evidence>
<accession>A0AAU1ZYX7</accession>
<organism evidence="1">
    <name type="scientific">Streptomyces sp. NBC_00093</name>
    <dbReference type="NCBI Taxonomy" id="2975649"/>
    <lineage>
        <taxon>Bacteria</taxon>
        <taxon>Bacillati</taxon>
        <taxon>Actinomycetota</taxon>
        <taxon>Actinomycetes</taxon>
        <taxon>Kitasatosporales</taxon>
        <taxon>Streptomycetaceae</taxon>
        <taxon>Streptomyces</taxon>
    </lineage>
</organism>
<sequence length="102" mass="11134">MDVGTILSLGHVLGLFISIWVLQSRAGGSPWGGMPLSQLLMSPEWFLTTVGKAIVWEITLAVWLATGQPLSPWGISARSSHGRIVRLPMAEREARARQAERA</sequence>
<reference evidence="1" key="1">
    <citation type="submission" date="2022-10" db="EMBL/GenBank/DDBJ databases">
        <title>The complete genomes of actinobacterial strains from the NBC collection.</title>
        <authorList>
            <person name="Joergensen T.S."/>
            <person name="Alvarez Arevalo M."/>
            <person name="Sterndorff E.B."/>
            <person name="Faurdal D."/>
            <person name="Vuksanovic O."/>
            <person name="Mourched A.-S."/>
            <person name="Charusanti P."/>
            <person name="Shaw S."/>
            <person name="Blin K."/>
            <person name="Weber T."/>
        </authorList>
    </citation>
    <scope>NUCLEOTIDE SEQUENCE</scope>
    <source>
        <strain evidence="1">NBC_00093</strain>
    </source>
</reference>
<protein>
    <submittedName>
        <fullName evidence="1">Uncharacterized protein</fullName>
    </submittedName>
</protein>
<dbReference type="EMBL" id="CP108222">
    <property type="protein sequence ID" value="WTT17621.1"/>
    <property type="molecule type" value="Genomic_DNA"/>
</dbReference>
<proteinExistence type="predicted"/>
<name>A0AAU1ZYX7_9ACTN</name>